<accession>A0A5D4U570</accession>
<feature type="region of interest" description="Disordered" evidence="1">
    <location>
        <begin position="422"/>
        <end position="478"/>
    </location>
</feature>
<feature type="compositionally biased region" description="Basic and acidic residues" evidence="1">
    <location>
        <begin position="716"/>
        <end position="738"/>
    </location>
</feature>
<feature type="region of interest" description="Disordered" evidence="1">
    <location>
        <begin position="701"/>
        <end position="746"/>
    </location>
</feature>
<dbReference type="OrthoDB" id="2112988at2"/>
<dbReference type="Gene3D" id="3.30.750.140">
    <property type="match status" value="1"/>
</dbReference>
<dbReference type="InterPro" id="IPR038610">
    <property type="entry name" value="FliK-like_C_sf"/>
</dbReference>
<evidence type="ECO:0000313" key="3">
    <source>
        <dbReference type="EMBL" id="TYS82467.1"/>
    </source>
</evidence>
<gene>
    <name evidence="3" type="ORF">FZC80_06115</name>
</gene>
<dbReference type="Proteomes" id="UP000325054">
    <property type="component" value="Unassembled WGS sequence"/>
</dbReference>
<comment type="caution">
    <text evidence="3">The sequence shown here is derived from an EMBL/GenBank/DDBJ whole genome shotgun (WGS) entry which is preliminary data.</text>
</comment>
<proteinExistence type="predicted"/>
<feature type="domain" description="Flagellar hook-length control protein-like C-terminal" evidence="2">
    <location>
        <begin position="625"/>
        <end position="695"/>
    </location>
</feature>
<evidence type="ECO:0000259" key="2">
    <source>
        <dbReference type="Pfam" id="PF02120"/>
    </source>
</evidence>
<feature type="compositionally biased region" description="Basic and acidic residues" evidence="1">
    <location>
        <begin position="220"/>
        <end position="233"/>
    </location>
</feature>
<feature type="region of interest" description="Disordered" evidence="1">
    <location>
        <begin position="206"/>
        <end position="233"/>
    </location>
</feature>
<dbReference type="AlphaFoldDB" id="A0A5D4U570"/>
<dbReference type="EMBL" id="VTEW01000004">
    <property type="protein sequence ID" value="TYS82467.1"/>
    <property type="molecule type" value="Genomic_DNA"/>
</dbReference>
<feature type="compositionally biased region" description="Polar residues" evidence="1">
    <location>
        <begin position="422"/>
        <end position="436"/>
    </location>
</feature>
<name>A0A5D4U570_9BACI</name>
<feature type="compositionally biased region" description="Polar residues" evidence="1">
    <location>
        <begin position="468"/>
        <end position="478"/>
    </location>
</feature>
<dbReference type="Pfam" id="PF02120">
    <property type="entry name" value="Flg_hook"/>
    <property type="match status" value="1"/>
</dbReference>
<dbReference type="RefSeq" id="WP_148991142.1">
    <property type="nucleotide sequence ID" value="NZ_VTEW01000004.1"/>
</dbReference>
<organism evidence="3 4">
    <name type="scientific">Rossellomorea aquimaris</name>
    <dbReference type="NCBI Taxonomy" id="189382"/>
    <lineage>
        <taxon>Bacteria</taxon>
        <taxon>Bacillati</taxon>
        <taxon>Bacillota</taxon>
        <taxon>Bacilli</taxon>
        <taxon>Bacillales</taxon>
        <taxon>Bacillaceae</taxon>
        <taxon>Rossellomorea</taxon>
    </lineage>
</organism>
<evidence type="ECO:0000313" key="4">
    <source>
        <dbReference type="Proteomes" id="UP000325054"/>
    </source>
</evidence>
<protein>
    <recommendedName>
        <fullName evidence="2">Flagellar hook-length control protein-like C-terminal domain-containing protein</fullName>
    </recommendedName>
</protein>
<evidence type="ECO:0000256" key="1">
    <source>
        <dbReference type="SAM" id="MobiDB-lite"/>
    </source>
</evidence>
<reference evidence="3 4" key="1">
    <citation type="submission" date="2019-08" db="EMBL/GenBank/DDBJ databases">
        <title>Bacillus genomes from the desert of Cuatro Cienegas, Coahuila.</title>
        <authorList>
            <person name="Olmedo-Alvarez G."/>
        </authorList>
    </citation>
    <scope>NUCLEOTIDE SEQUENCE [LARGE SCALE GENOMIC DNA]</scope>
    <source>
        <strain evidence="3 4">CH451a_14T</strain>
    </source>
</reference>
<dbReference type="CDD" id="cd17470">
    <property type="entry name" value="T3SS_Flik_C"/>
    <property type="match status" value="1"/>
</dbReference>
<dbReference type="InterPro" id="IPR021136">
    <property type="entry name" value="Flagellar_hook_control-like_C"/>
</dbReference>
<sequence>MNLGLVLSSHVLREAGKKDLLEVSKEEGQGVVFKKFIDALAAGDGKEKPVVTDSKIAATPKRISDAITDYKISELDLRTAIKGIIADVNRAEPLLKNVLSEAKQDELEDSLAQIIDILNILPKSILENIDQRNLLTVLNSSEAVVEQNIEKGNGELIQYNLNLLTHRLKQLFNSDNAVSEQNSFNMSIRESDVHLKNTFQLNKVHSSDIEPSVGSPNQSKELKKESNSHKEVDKYDKTQISATIQQIVSFISILPEDVQKEIYQNDLKSSLSLLKSVMNFLTTKPDEDSFIIPEGFALSRATEKRNKSFIEADLSNFKEKINRGRPNLSSEFVQFSKGIDSLESFLSDFQLVSKDSVVKLLETEKEENAGEMPGTFMDFASNTYFLLKILKLLNGNEELEFKGVKSSIKVLDSGNDLIENILNDNPSESNTLTATKDNGKEGLSPKSRHINDSLSGDQKNSEDGLASFTKSNSKDSSTLISKQMNAPLGENQKNYVEKEQGIIHSKVLDPIVPKGKLRILEDAFTRNQLGIVRHDKTNKRVPSLSLKYNTNLLMNFENNSEPGRAVINKDQMPALSSVNNFPVFQNTLPRTEPFFLALKTGESEQTLQQFTKDFTSLIGKSQLLQTPNMNKLLIKLYPEQLGSIRIEILQNNGVITAKLLASTKMTKELLDSQLSGLRQAFMSQNLQVDKIEVSQTLLESYRQERQSSHNHHGHQQQKEEKQDEQKTNRNSEEHDFKEFLNMTELI</sequence>